<keyword evidence="2" id="KW-1133">Transmembrane helix</keyword>
<dbReference type="OrthoDB" id="4220102at2"/>
<keyword evidence="2" id="KW-0472">Membrane</keyword>
<evidence type="ECO:0000313" key="4">
    <source>
        <dbReference type="EMBL" id="TCB89414.1"/>
    </source>
</evidence>
<reference evidence="4 5" key="1">
    <citation type="submission" date="2019-02" db="EMBL/GenBank/DDBJ databases">
        <title>Jishengella sp. nov., isolated from a root of Zingiber montanum.</title>
        <authorList>
            <person name="Kuncharoen N."/>
            <person name="Kudo T."/>
            <person name="Masahiro Y."/>
            <person name="Ohkuma M."/>
            <person name="Tanasupawat S."/>
        </authorList>
    </citation>
    <scope>NUCLEOTIDE SEQUENCE [LARGE SCALE GENOMIC DNA]</scope>
    <source>
        <strain evidence="4 5">PLAI 1-1</strain>
    </source>
</reference>
<accession>A0A4R0FZ16</accession>
<evidence type="ECO:0000313" key="5">
    <source>
        <dbReference type="Proteomes" id="UP000292274"/>
    </source>
</evidence>
<sequence>MDRTLAGRRSPGHAMTKPRTGLLGRRFSGPVGDRGSTNIEMAILFPIFVVMLLLGVQIALVFYGRTVALAAAQQGAAAEAAYGAPDGAGHTQASAYLTRMGDVLTDWEVTVTSVTEGAPESTGVRVTVTGRALGWLGMQFEVSQTAYSPVQRFTTENDS</sequence>
<evidence type="ECO:0000256" key="1">
    <source>
        <dbReference type="SAM" id="MobiDB-lite"/>
    </source>
</evidence>
<dbReference type="AlphaFoldDB" id="A0A4R0FZ16"/>
<feature type="domain" description="TadE-like" evidence="3">
    <location>
        <begin position="35"/>
        <end position="76"/>
    </location>
</feature>
<dbReference type="Pfam" id="PF07811">
    <property type="entry name" value="TadE"/>
    <property type="match status" value="1"/>
</dbReference>
<feature type="transmembrane region" description="Helical" evidence="2">
    <location>
        <begin position="43"/>
        <end position="63"/>
    </location>
</feature>
<gene>
    <name evidence="4" type="ORF">E0H26_27795</name>
</gene>
<keyword evidence="2" id="KW-0812">Transmembrane</keyword>
<name>A0A4R0FZ16_9ACTN</name>
<comment type="caution">
    <text evidence="4">The sequence shown here is derived from an EMBL/GenBank/DDBJ whole genome shotgun (WGS) entry which is preliminary data.</text>
</comment>
<protein>
    <submittedName>
        <fullName evidence="4">Pilus assembly protein</fullName>
    </submittedName>
</protein>
<dbReference type="EMBL" id="SJJR01000033">
    <property type="protein sequence ID" value="TCB89414.1"/>
    <property type="molecule type" value="Genomic_DNA"/>
</dbReference>
<evidence type="ECO:0000256" key="2">
    <source>
        <dbReference type="SAM" id="Phobius"/>
    </source>
</evidence>
<evidence type="ECO:0000259" key="3">
    <source>
        <dbReference type="Pfam" id="PF07811"/>
    </source>
</evidence>
<dbReference type="InterPro" id="IPR012495">
    <property type="entry name" value="TadE-like_dom"/>
</dbReference>
<dbReference type="Proteomes" id="UP000292274">
    <property type="component" value="Unassembled WGS sequence"/>
</dbReference>
<keyword evidence="5" id="KW-1185">Reference proteome</keyword>
<proteinExistence type="predicted"/>
<organism evidence="4 5">
    <name type="scientific">Micromonospora zingiberis</name>
    <dbReference type="NCBI Taxonomy" id="2053011"/>
    <lineage>
        <taxon>Bacteria</taxon>
        <taxon>Bacillati</taxon>
        <taxon>Actinomycetota</taxon>
        <taxon>Actinomycetes</taxon>
        <taxon>Micromonosporales</taxon>
        <taxon>Micromonosporaceae</taxon>
        <taxon>Micromonospora</taxon>
    </lineage>
</organism>
<feature type="region of interest" description="Disordered" evidence="1">
    <location>
        <begin position="1"/>
        <end position="27"/>
    </location>
</feature>